<keyword evidence="3" id="KW-1185">Reference proteome</keyword>
<sequence>MSERYDETGVAMSAASAEDARRALALVESDARARGVFEESYAAGVDAGDAAEGDAVAALRRRVLPDAAARAARRRELDDLRRVAFDRTNSPEDEARAAEAHASLIALERAHHARKAALTAAVTAVLAAPTAAAPVPVSGQEPGVEVAAGDIRPPSLWRRLALPVGAFALGIAVAAVALPLLFTEDAPDPVADFAAGEGLLPPEPVEAGALRPGDLEAAERWLAQPQTQTDLVDLQFEDIDPSTTRLAAGGAGTGTTWVARDDDGGLCVVVTIGAANSFAASCSPPDMFVLHGATVSLNQGVAGTPSIEAAWDGAHVYVTVGPEGP</sequence>
<keyword evidence="1" id="KW-0812">Transmembrane</keyword>
<reference evidence="2 3" key="1">
    <citation type="submission" date="2024-06" db="EMBL/GenBank/DDBJ databases">
        <title>Sorghum-associated microbial communities from plants grown in Nebraska, USA.</title>
        <authorList>
            <person name="Schachtman D."/>
        </authorList>
    </citation>
    <scope>NUCLEOTIDE SEQUENCE [LARGE SCALE GENOMIC DNA]</scope>
    <source>
        <strain evidence="2 3">2857</strain>
    </source>
</reference>
<organism evidence="2 3">
    <name type="scientific">Conyzicola nivalis</name>
    <dbReference type="NCBI Taxonomy" id="1477021"/>
    <lineage>
        <taxon>Bacteria</taxon>
        <taxon>Bacillati</taxon>
        <taxon>Actinomycetota</taxon>
        <taxon>Actinomycetes</taxon>
        <taxon>Micrococcales</taxon>
        <taxon>Microbacteriaceae</taxon>
        <taxon>Conyzicola</taxon>
    </lineage>
</organism>
<dbReference type="Proteomes" id="UP001549257">
    <property type="component" value="Unassembled WGS sequence"/>
</dbReference>
<keyword evidence="1" id="KW-1133">Transmembrane helix</keyword>
<evidence type="ECO:0000313" key="2">
    <source>
        <dbReference type="EMBL" id="MET4582345.1"/>
    </source>
</evidence>
<feature type="transmembrane region" description="Helical" evidence="1">
    <location>
        <begin position="160"/>
        <end position="182"/>
    </location>
</feature>
<dbReference type="EMBL" id="JBEPSJ010000002">
    <property type="protein sequence ID" value="MET4582345.1"/>
    <property type="molecule type" value="Genomic_DNA"/>
</dbReference>
<name>A0ABV2QP36_9MICO</name>
<evidence type="ECO:0000256" key="1">
    <source>
        <dbReference type="SAM" id="Phobius"/>
    </source>
</evidence>
<protein>
    <submittedName>
        <fullName evidence="2">Uncharacterized protein</fullName>
    </submittedName>
</protein>
<evidence type="ECO:0000313" key="3">
    <source>
        <dbReference type="Proteomes" id="UP001549257"/>
    </source>
</evidence>
<comment type="caution">
    <text evidence="2">The sequence shown here is derived from an EMBL/GenBank/DDBJ whole genome shotgun (WGS) entry which is preliminary data.</text>
</comment>
<proteinExistence type="predicted"/>
<accession>A0ABV2QP36</accession>
<keyword evidence="1" id="KW-0472">Membrane</keyword>
<gene>
    <name evidence="2" type="ORF">ABIE21_001855</name>
</gene>